<comment type="function">
    <text evidence="19">E3 RING-finger protein, member of the UBC2/RAD6 epistasis group. Associates to the E2 ubiquitin conjugating enzyme UBC2/RAD6 to form the UBC2-RAD18 ubiquitin ligase complex involved in postreplicative repair (PRR) of damaged DNA.</text>
</comment>
<evidence type="ECO:0000256" key="3">
    <source>
        <dbReference type="ARBA" id="ARBA00004906"/>
    </source>
</evidence>
<evidence type="ECO:0000256" key="15">
    <source>
        <dbReference type="ARBA" id="ARBA00023242"/>
    </source>
</evidence>
<evidence type="ECO:0000259" key="21">
    <source>
        <dbReference type="PROSITE" id="PS50089"/>
    </source>
</evidence>
<feature type="region of interest" description="Disordered" evidence="20">
    <location>
        <begin position="386"/>
        <end position="529"/>
    </location>
</feature>
<feature type="compositionally biased region" description="Basic and acidic residues" evidence="20">
    <location>
        <begin position="412"/>
        <end position="433"/>
    </location>
</feature>
<feature type="compositionally biased region" description="Basic residues" evidence="20">
    <location>
        <begin position="143"/>
        <end position="154"/>
    </location>
</feature>
<comment type="pathway">
    <text evidence="3 19">Protein modification; protein ubiquitination.</text>
</comment>
<organism evidence="24 25">
    <name type="scientific">Neofusicoccum ribis</name>
    <dbReference type="NCBI Taxonomy" id="45134"/>
    <lineage>
        <taxon>Eukaryota</taxon>
        <taxon>Fungi</taxon>
        <taxon>Dikarya</taxon>
        <taxon>Ascomycota</taxon>
        <taxon>Pezizomycotina</taxon>
        <taxon>Dothideomycetes</taxon>
        <taxon>Dothideomycetes incertae sedis</taxon>
        <taxon>Botryosphaeriales</taxon>
        <taxon>Botryosphaeriaceae</taxon>
        <taxon>Neofusicoccum</taxon>
    </lineage>
</organism>
<dbReference type="Gene3D" id="3.30.40.10">
    <property type="entry name" value="Zinc/RING finger domain, C3HC4 (zinc finger)"/>
    <property type="match status" value="1"/>
</dbReference>
<dbReference type="PANTHER" id="PTHR14134:SF2">
    <property type="entry name" value="E3 UBIQUITIN-PROTEIN LIGASE RAD18"/>
    <property type="match status" value="1"/>
</dbReference>
<keyword evidence="9 18" id="KW-0227">DNA damage</keyword>
<dbReference type="InterPro" id="IPR017907">
    <property type="entry name" value="Znf_RING_CS"/>
</dbReference>
<evidence type="ECO:0000256" key="10">
    <source>
        <dbReference type="ARBA" id="ARBA00022771"/>
    </source>
</evidence>
<evidence type="ECO:0000256" key="1">
    <source>
        <dbReference type="ARBA" id="ARBA00000900"/>
    </source>
</evidence>
<dbReference type="Proteomes" id="UP001521116">
    <property type="component" value="Unassembled WGS sequence"/>
</dbReference>
<feature type="domain" description="UBZ4-type" evidence="23">
    <location>
        <begin position="222"/>
        <end position="249"/>
    </location>
</feature>
<evidence type="ECO:0000256" key="7">
    <source>
        <dbReference type="ARBA" id="ARBA00022679"/>
    </source>
</evidence>
<name>A0ABR3SFQ4_9PEZI</name>
<dbReference type="PROSITE" id="PS51908">
    <property type="entry name" value="ZF_UBZ4"/>
    <property type="match status" value="1"/>
</dbReference>
<dbReference type="PROSITE" id="PS00518">
    <property type="entry name" value="ZF_RING_1"/>
    <property type="match status" value="1"/>
</dbReference>
<keyword evidence="7 19" id="KW-0808">Transferase</keyword>
<evidence type="ECO:0000256" key="9">
    <source>
        <dbReference type="ARBA" id="ARBA00022763"/>
    </source>
</evidence>
<dbReference type="SUPFAM" id="SSF57850">
    <property type="entry name" value="RING/U-box"/>
    <property type="match status" value="1"/>
</dbReference>
<feature type="region of interest" description="Disordered" evidence="20">
    <location>
        <begin position="128"/>
        <end position="203"/>
    </location>
</feature>
<evidence type="ECO:0000256" key="17">
    <source>
        <dbReference type="PROSITE-ProRule" id="PRU00175"/>
    </source>
</evidence>
<dbReference type="SMART" id="SM00734">
    <property type="entry name" value="ZnF_Rad18"/>
    <property type="match status" value="1"/>
</dbReference>
<keyword evidence="25" id="KW-1185">Reference proteome</keyword>
<evidence type="ECO:0000256" key="16">
    <source>
        <dbReference type="ARBA" id="ARBA00031783"/>
    </source>
</evidence>
<dbReference type="InterPro" id="IPR003034">
    <property type="entry name" value="SAP_dom"/>
</dbReference>
<comment type="similarity">
    <text evidence="4 19">Belongs to the RAD18 family.</text>
</comment>
<keyword evidence="11 19" id="KW-0833">Ubl conjugation pathway</keyword>
<evidence type="ECO:0000256" key="18">
    <source>
        <dbReference type="PROSITE-ProRule" id="PRU01256"/>
    </source>
</evidence>
<dbReference type="InterPro" id="IPR013083">
    <property type="entry name" value="Znf_RING/FYVE/PHD"/>
</dbReference>
<evidence type="ECO:0000256" key="8">
    <source>
        <dbReference type="ARBA" id="ARBA00022723"/>
    </source>
</evidence>
<feature type="compositionally biased region" description="Polar residues" evidence="20">
    <location>
        <begin position="471"/>
        <end position="483"/>
    </location>
</feature>
<feature type="compositionally biased region" description="Acidic residues" evidence="20">
    <location>
        <begin position="161"/>
        <end position="171"/>
    </location>
</feature>
<comment type="caution">
    <text evidence="24">The sequence shown here is derived from an EMBL/GenBank/DDBJ whole genome shotgun (WGS) entry which is preliminary data.</text>
</comment>
<comment type="subcellular location">
    <subcellularLocation>
        <location evidence="2 19">Nucleus</location>
    </subcellularLocation>
</comment>
<dbReference type="InterPro" id="IPR004580">
    <property type="entry name" value="Rad18_fungi"/>
</dbReference>
<evidence type="ECO:0000313" key="25">
    <source>
        <dbReference type="Proteomes" id="UP001521116"/>
    </source>
</evidence>
<gene>
    <name evidence="24" type="primary">RAD18</name>
    <name evidence="24" type="ORF">SLS56_009991</name>
</gene>
<keyword evidence="14 18" id="KW-0234">DNA repair</keyword>
<dbReference type="SMART" id="SM00184">
    <property type="entry name" value="RING"/>
    <property type="match status" value="1"/>
</dbReference>
<protein>
    <recommendedName>
        <fullName evidence="6 19">Postreplication repair E3 ubiquitin-protein ligase RAD18</fullName>
        <ecNumber evidence="5 19">2.3.2.27</ecNumber>
    </recommendedName>
    <alternativeName>
        <fullName evidence="16 19">RING-type E3 ubiquitin transferase RAD18</fullName>
    </alternativeName>
</protein>
<evidence type="ECO:0000256" key="12">
    <source>
        <dbReference type="ARBA" id="ARBA00022833"/>
    </source>
</evidence>
<evidence type="ECO:0000256" key="13">
    <source>
        <dbReference type="ARBA" id="ARBA00023125"/>
    </source>
</evidence>
<dbReference type="Pfam" id="PF13923">
    <property type="entry name" value="zf-C3HC4_2"/>
    <property type="match status" value="1"/>
</dbReference>
<feature type="compositionally biased region" description="Polar residues" evidence="20">
    <location>
        <begin position="491"/>
        <end position="505"/>
    </location>
</feature>
<dbReference type="PROSITE" id="PS50089">
    <property type="entry name" value="ZF_RING_2"/>
    <property type="match status" value="1"/>
</dbReference>
<feature type="compositionally biased region" description="Basic and acidic residues" evidence="20">
    <location>
        <begin position="519"/>
        <end position="529"/>
    </location>
</feature>
<evidence type="ECO:0000256" key="14">
    <source>
        <dbReference type="ARBA" id="ARBA00023204"/>
    </source>
</evidence>
<evidence type="ECO:0000256" key="20">
    <source>
        <dbReference type="SAM" id="MobiDB-lite"/>
    </source>
</evidence>
<comment type="catalytic activity">
    <reaction evidence="1 19">
        <text>S-ubiquitinyl-[E2 ubiquitin-conjugating enzyme]-L-cysteine + [acceptor protein]-L-lysine = [E2 ubiquitin-conjugating enzyme]-L-cysteine + N(6)-ubiquitinyl-[acceptor protein]-L-lysine.</text>
        <dbReference type="EC" id="2.3.2.27"/>
    </reaction>
</comment>
<evidence type="ECO:0000259" key="22">
    <source>
        <dbReference type="PROSITE" id="PS50800"/>
    </source>
</evidence>
<accession>A0ABR3SFQ4</accession>
<dbReference type="NCBIfam" id="TIGR00599">
    <property type="entry name" value="rad18"/>
    <property type="match status" value="1"/>
</dbReference>
<evidence type="ECO:0000313" key="24">
    <source>
        <dbReference type="EMBL" id="KAL1619735.1"/>
    </source>
</evidence>
<keyword evidence="13 19" id="KW-0238">DNA-binding</keyword>
<feature type="domain" description="RING-type" evidence="21">
    <location>
        <begin position="55"/>
        <end position="93"/>
    </location>
</feature>
<sequence length="529" mass="58058">MNHQGLDGSVLTSATESLGFLSPPTMDTNFSIADSTDWLGTTLAAFAPLESALRCQVCKDFFDTPMMTSCSHTFCSLCIRRCFAADGRCPTCRAADQDSKLRRNWTAQELVDSFQAARPQALELARKDAASIESASGHDEGKRTRRGGNNKGLKRKLEVRDSEDEEELDEGEAARRPARKTRTQPRRSAASSQTPEVIELDDDGASDFVDDEEEEREPNDGLVACPMCNKRMKEQAVFSHLDRCDGPAKDGGSARSTRTQYVNETCLQFKKPLARLPQLNYSLLKDNALRKKLADLGIPQSGTRAQQIRRHTEWANLWNANVDSLRPRTKRELLLELDRWERSQTMESGGIVGGSSGAQVMKKDFDGDGWAKNNKSHFDELIASARSKRAASKGQTSEEDKPVATNGTSSSAEDRGSHQPYEDNEAALDKVRSSVDNAARGAPSLPHRNSNAMEESSGTPNTNNPTQNSTVYGQTVASPSSKSPTRDNQDKAPSSLLTRIASPSSGLRKVPMFELPSEPIRDVDTELGK</sequence>
<feature type="domain" description="SAP" evidence="22">
    <location>
        <begin position="281"/>
        <end position="315"/>
    </location>
</feature>
<proteinExistence type="inferred from homology"/>
<reference evidence="24 25" key="1">
    <citation type="submission" date="2024-02" db="EMBL/GenBank/DDBJ databases">
        <title>De novo assembly and annotation of 12 fungi associated with fruit tree decline syndrome in Ontario, Canada.</title>
        <authorList>
            <person name="Sulman M."/>
            <person name="Ellouze W."/>
            <person name="Ilyukhin E."/>
        </authorList>
    </citation>
    <scope>NUCLEOTIDE SEQUENCE [LARGE SCALE GENOMIC DNA]</scope>
    <source>
        <strain evidence="24 25">M1-105</strain>
    </source>
</reference>
<dbReference type="EMBL" id="JAJVDC020000182">
    <property type="protein sequence ID" value="KAL1619735.1"/>
    <property type="molecule type" value="Genomic_DNA"/>
</dbReference>
<evidence type="ECO:0000256" key="11">
    <source>
        <dbReference type="ARBA" id="ARBA00022786"/>
    </source>
</evidence>
<evidence type="ECO:0000256" key="6">
    <source>
        <dbReference type="ARBA" id="ARBA00015551"/>
    </source>
</evidence>
<dbReference type="InterPro" id="IPR039577">
    <property type="entry name" value="Rad18"/>
</dbReference>
<dbReference type="InterPro" id="IPR006642">
    <property type="entry name" value="Rad18_UBZ4"/>
</dbReference>
<feature type="compositionally biased region" description="Basic and acidic residues" evidence="20">
    <location>
        <begin position="128"/>
        <end position="142"/>
    </location>
</feature>
<keyword evidence="8 19" id="KW-0479">Metal-binding</keyword>
<keyword evidence="10 17" id="KW-0863">Zinc-finger</keyword>
<dbReference type="EC" id="2.3.2.27" evidence="5 19"/>
<dbReference type="PANTHER" id="PTHR14134">
    <property type="entry name" value="E3 UBIQUITIN-PROTEIN LIGASE RAD18"/>
    <property type="match status" value="1"/>
</dbReference>
<evidence type="ECO:0000256" key="4">
    <source>
        <dbReference type="ARBA" id="ARBA00009506"/>
    </source>
</evidence>
<keyword evidence="15 19" id="KW-0539">Nucleus</keyword>
<evidence type="ECO:0000259" key="23">
    <source>
        <dbReference type="PROSITE" id="PS51908"/>
    </source>
</evidence>
<dbReference type="SMART" id="SM00513">
    <property type="entry name" value="SAP"/>
    <property type="match status" value="1"/>
</dbReference>
<evidence type="ECO:0000256" key="5">
    <source>
        <dbReference type="ARBA" id="ARBA00012483"/>
    </source>
</evidence>
<feature type="compositionally biased region" description="Low complexity" evidence="20">
    <location>
        <begin position="456"/>
        <end position="470"/>
    </location>
</feature>
<dbReference type="InterPro" id="IPR001841">
    <property type="entry name" value="Znf_RING"/>
</dbReference>
<dbReference type="PROSITE" id="PS50800">
    <property type="entry name" value="SAP"/>
    <property type="match status" value="1"/>
</dbReference>
<evidence type="ECO:0000256" key="19">
    <source>
        <dbReference type="RuleBase" id="RU368093"/>
    </source>
</evidence>
<keyword evidence="12 19" id="KW-0862">Zinc</keyword>
<evidence type="ECO:0000256" key="2">
    <source>
        <dbReference type="ARBA" id="ARBA00004123"/>
    </source>
</evidence>
<feature type="compositionally biased region" description="Basic residues" evidence="20">
    <location>
        <begin position="176"/>
        <end position="185"/>
    </location>
</feature>
<comment type="subunit">
    <text evidence="19">Interacts with E2 UBC2, forming a complex with ubiquitin ligase activity.</text>
</comment>